<keyword evidence="4" id="KW-1185">Reference proteome</keyword>
<evidence type="ECO:0000313" key="3">
    <source>
        <dbReference type="EMBL" id="KAK9680287.1"/>
    </source>
</evidence>
<evidence type="ECO:0000256" key="2">
    <source>
        <dbReference type="SAM" id="SignalP"/>
    </source>
</evidence>
<dbReference type="EMBL" id="JASJQH010009271">
    <property type="protein sequence ID" value="KAK9680287.1"/>
    <property type="molecule type" value="Genomic_DNA"/>
</dbReference>
<name>A0ABR2VM98_9FUNG</name>
<dbReference type="Proteomes" id="UP001479436">
    <property type="component" value="Unassembled WGS sequence"/>
</dbReference>
<accession>A0ABR2VM98</accession>
<reference evidence="3 4" key="1">
    <citation type="submission" date="2023-04" db="EMBL/GenBank/DDBJ databases">
        <title>Genome of Basidiobolus ranarum AG-B5.</title>
        <authorList>
            <person name="Stajich J.E."/>
            <person name="Carter-House D."/>
            <person name="Gryganskyi A."/>
        </authorList>
    </citation>
    <scope>NUCLEOTIDE SEQUENCE [LARGE SCALE GENOMIC DNA]</scope>
    <source>
        <strain evidence="3 4">AG-B5</strain>
    </source>
</reference>
<keyword evidence="2" id="KW-0732">Signal</keyword>
<feature type="region of interest" description="Disordered" evidence="1">
    <location>
        <begin position="163"/>
        <end position="212"/>
    </location>
</feature>
<evidence type="ECO:0000256" key="1">
    <source>
        <dbReference type="SAM" id="MobiDB-lite"/>
    </source>
</evidence>
<feature type="signal peptide" evidence="2">
    <location>
        <begin position="1"/>
        <end position="21"/>
    </location>
</feature>
<organism evidence="3 4">
    <name type="scientific">Basidiobolus ranarum</name>
    <dbReference type="NCBI Taxonomy" id="34480"/>
    <lineage>
        <taxon>Eukaryota</taxon>
        <taxon>Fungi</taxon>
        <taxon>Fungi incertae sedis</taxon>
        <taxon>Zoopagomycota</taxon>
        <taxon>Entomophthoromycotina</taxon>
        <taxon>Basidiobolomycetes</taxon>
        <taxon>Basidiobolales</taxon>
        <taxon>Basidiobolaceae</taxon>
        <taxon>Basidiobolus</taxon>
    </lineage>
</organism>
<evidence type="ECO:0000313" key="4">
    <source>
        <dbReference type="Proteomes" id="UP001479436"/>
    </source>
</evidence>
<feature type="chain" id="PRO_5046223917" evidence="2">
    <location>
        <begin position="22"/>
        <end position="220"/>
    </location>
</feature>
<proteinExistence type="predicted"/>
<protein>
    <submittedName>
        <fullName evidence="3">Uncharacterized protein</fullName>
    </submittedName>
</protein>
<sequence>MYSRLIGTSILLATSILTASAGTAQVVELDSGHVYKIQGNHGDCVNIRSMILVYTARISEDPIGFTVHSGPNCTPDTRVHCIDRRSPTNLFMNPQIGQSIGFFDDSSRTCAPSSNHPFGGSARDDYILNHRYHSDSFYGNKYLFEDTDDSYNNPNDEEIVQVNDTKDEEIVQDNDADDDRNTPFGSSGIIIDENKERRHSKHQHRPGGFGSTGYIKNLYR</sequence>
<comment type="caution">
    <text evidence="3">The sequence shown here is derived from an EMBL/GenBank/DDBJ whole genome shotgun (WGS) entry which is preliminary data.</text>
</comment>
<gene>
    <name evidence="3" type="ORF">K7432_015985</name>
</gene>